<name>A0ABV0JIZ5_9CYAN</name>
<sequence length="58" mass="6466">MLLDIGLGLEVYKVGENGQPCPEAVYIFENGDDMKPISVEVQAKLQDEWTKAALQELE</sequence>
<protein>
    <submittedName>
        <fullName evidence="1">Uncharacterized protein</fullName>
    </submittedName>
</protein>
<organism evidence="1 2">
    <name type="scientific">Trichocoleus desertorum GB2-A4</name>
    <dbReference type="NCBI Taxonomy" id="2933944"/>
    <lineage>
        <taxon>Bacteria</taxon>
        <taxon>Bacillati</taxon>
        <taxon>Cyanobacteriota</taxon>
        <taxon>Cyanophyceae</taxon>
        <taxon>Leptolyngbyales</taxon>
        <taxon>Trichocoleusaceae</taxon>
        <taxon>Trichocoleus</taxon>
    </lineage>
</organism>
<evidence type="ECO:0000313" key="2">
    <source>
        <dbReference type="Proteomes" id="UP001464891"/>
    </source>
</evidence>
<keyword evidence="2" id="KW-1185">Reference proteome</keyword>
<comment type="caution">
    <text evidence="1">The sequence shown here is derived from an EMBL/GenBank/DDBJ whole genome shotgun (WGS) entry which is preliminary data.</text>
</comment>
<evidence type="ECO:0000313" key="1">
    <source>
        <dbReference type="EMBL" id="MEP0821030.1"/>
    </source>
</evidence>
<gene>
    <name evidence="1" type="ORF">NC998_28695</name>
</gene>
<proteinExistence type="predicted"/>
<dbReference type="Proteomes" id="UP001464891">
    <property type="component" value="Unassembled WGS sequence"/>
</dbReference>
<dbReference type="RefSeq" id="WP_206755473.1">
    <property type="nucleotide sequence ID" value="NZ_JAMPKM010000060.1"/>
</dbReference>
<reference evidence="1 2" key="1">
    <citation type="submission" date="2022-04" db="EMBL/GenBank/DDBJ databases">
        <title>Positive selection, recombination, and allopatry shape intraspecific diversity of widespread and dominant cyanobacteria.</title>
        <authorList>
            <person name="Wei J."/>
            <person name="Shu W."/>
            <person name="Hu C."/>
        </authorList>
    </citation>
    <scope>NUCLEOTIDE SEQUENCE [LARGE SCALE GENOMIC DNA]</scope>
    <source>
        <strain evidence="1 2">GB2-A4</strain>
    </source>
</reference>
<accession>A0ABV0JIZ5</accession>
<dbReference type="EMBL" id="JAMPKM010000060">
    <property type="protein sequence ID" value="MEP0821030.1"/>
    <property type="molecule type" value="Genomic_DNA"/>
</dbReference>